<evidence type="ECO:0000313" key="7">
    <source>
        <dbReference type="EMBL" id="KAJ3050111.1"/>
    </source>
</evidence>
<keyword evidence="2" id="KW-0732">Signal</keyword>
<dbReference type="Pfam" id="PF18403">
    <property type="entry name" value="Thioredoxin_15"/>
    <property type="match status" value="1"/>
</dbReference>
<dbReference type="PANTHER" id="PTHR11226:SF0">
    <property type="entry name" value="UDP-GLUCOSE:GLYCOPROTEIN GLUCOSYLTRANSFERASE"/>
    <property type="match status" value="1"/>
</dbReference>
<dbReference type="GO" id="GO:0036503">
    <property type="term" value="P:ERAD pathway"/>
    <property type="evidence" value="ECO:0007669"/>
    <property type="project" value="TreeGrafter"/>
</dbReference>
<dbReference type="GO" id="GO:0005783">
    <property type="term" value="C:endoplasmic reticulum"/>
    <property type="evidence" value="ECO:0007669"/>
    <property type="project" value="TreeGrafter"/>
</dbReference>
<feature type="domain" description="UGGT thioredoxin-like" evidence="3">
    <location>
        <begin position="36"/>
        <end position="238"/>
    </location>
</feature>
<feature type="domain" description="UGGT thioredoxin-like" evidence="5">
    <location>
        <begin position="431"/>
        <end position="670"/>
    </location>
</feature>
<evidence type="ECO:0000313" key="8">
    <source>
        <dbReference type="Proteomes" id="UP001212841"/>
    </source>
</evidence>
<dbReference type="InterPro" id="IPR040693">
    <property type="entry name" value="UGGT_TRXL_1"/>
</dbReference>
<dbReference type="Pfam" id="PF18402">
    <property type="entry name" value="Thioredoxin_14"/>
    <property type="match status" value="1"/>
</dbReference>
<dbReference type="InterPro" id="IPR040692">
    <property type="entry name" value="UGGT_TRXL_3"/>
</dbReference>
<dbReference type="InterPro" id="IPR040525">
    <property type="entry name" value="UGGT_TRXL_4"/>
</dbReference>
<evidence type="ECO:0000259" key="3">
    <source>
        <dbReference type="Pfam" id="PF18400"/>
    </source>
</evidence>
<dbReference type="Proteomes" id="UP001212841">
    <property type="component" value="Unassembled WGS sequence"/>
</dbReference>
<proteinExistence type="predicted"/>
<protein>
    <recommendedName>
        <fullName evidence="9">UDP-glucose:glycoprotein glucosyltransferase</fullName>
    </recommendedName>
</protein>
<feature type="region of interest" description="Disordered" evidence="1">
    <location>
        <begin position="262"/>
        <end position="292"/>
    </location>
</feature>
<dbReference type="AlphaFoldDB" id="A0AAD5SB89"/>
<reference evidence="7" key="1">
    <citation type="submission" date="2020-05" db="EMBL/GenBank/DDBJ databases">
        <title>Phylogenomic resolution of chytrid fungi.</title>
        <authorList>
            <person name="Stajich J.E."/>
            <person name="Amses K."/>
            <person name="Simmons R."/>
            <person name="Seto K."/>
            <person name="Myers J."/>
            <person name="Bonds A."/>
            <person name="Quandt C.A."/>
            <person name="Barry K."/>
            <person name="Liu P."/>
            <person name="Grigoriev I."/>
            <person name="Longcore J.E."/>
            <person name="James T.Y."/>
        </authorList>
    </citation>
    <scope>NUCLEOTIDE SEQUENCE</scope>
    <source>
        <strain evidence="7">JEL0318</strain>
    </source>
</reference>
<comment type="caution">
    <text evidence="7">The sequence shown here is derived from an EMBL/GenBank/DDBJ whole genome shotgun (WGS) entry which is preliminary data.</text>
</comment>
<feature type="domain" description="UDP-glucose:glycoprotein glucosyltransferase thioredoxin-like" evidence="6">
    <location>
        <begin position="701"/>
        <end position="773"/>
    </location>
</feature>
<evidence type="ECO:0000259" key="6">
    <source>
        <dbReference type="Pfam" id="PF18403"/>
    </source>
</evidence>
<feature type="chain" id="PRO_5042201175" description="UDP-glucose:glycoprotein glucosyltransferase" evidence="2">
    <location>
        <begin position="21"/>
        <end position="784"/>
    </location>
</feature>
<evidence type="ECO:0000256" key="2">
    <source>
        <dbReference type="SAM" id="SignalP"/>
    </source>
</evidence>
<dbReference type="GO" id="GO:0051082">
    <property type="term" value="F:unfolded protein binding"/>
    <property type="evidence" value="ECO:0007669"/>
    <property type="project" value="TreeGrafter"/>
</dbReference>
<evidence type="ECO:0000259" key="5">
    <source>
        <dbReference type="Pfam" id="PF18402"/>
    </source>
</evidence>
<keyword evidence="8" id="KW-1185">Reference proteome</keyword>
<evidence type="ECO:0008006" key="9">
    <source>
        <dbReference type="Google" id="ProtNLM"/>
    </source>
</evidence>
<feature type="domain" description="UGGT thioredoxin-like" evidence="4">
    <location>
        <begin position="297"/>
        <end position="420"/>
    </location>
</feature>
<dbReference type="Pfam" id="PF18401">
    <property type="entry name" value="Thioredoxin_13"/>
    <property type="match status" value="1"/>
</dbReference>
<accession>A0AAD5SB89</accession>
<dbReference type="PANTHER" id="PTHR11226">
    <property type="entry name" value="UDP-GLUCOSE GLYCOPROTEIN:GLUCOSYLTRANSFERASE"/>
    <property type="match status" value="1"/>
</dbReference>
<dbReference type="InterPro" id="IPR009448">
    <property type="entry name" value="UDP-g_GGtrans"/>
</dbReference>
<gene>
    <name evidence="7" type="ORF">HK097_008916</name>
</gene>
<organism evidence="7 8">
    <name type="scientific">Rhizophlyctis rosea</name>
    <dbReference type="NCBI Taxonomy" id="64517"/>
    <lineage>
        <taxon>Eukaryota</taxon>
        <taxon>Fungi</taxon>
        <taxon>Fungi incertae sedis</taxon>
        <taxon>Chytridiomycota</taxon>
        <taxon>Chytridiomycota incertae sedis</taxon>
        <taxon>Chytridiomycetes</taxon>
        <taxon>Rhizophlyctidales</taxon>
        <taxon>Rhizophlyctidaceae</taxon>
        <taxon>Rhizophlyctis</taxon>
    </lineage>
</organism>
<dbReference type="InterPro" id="IPR040694">
    <property type="entry name" value="UGGT_TRXL_2"/>
</dbReference>
<feature type="non-terminal residue" evidence="7">
    <location>
        <position position="784"/>
    </location>
</feature>
<dbReference type="GO" id="GO:0003980">
    <property type="term" value="F:UDP-glucose:glycoprotein glucosyltransferase activity"/>
    <property type="evidence" value="ECO:0007669"/>
    <property type="project" value="InterPro"/>
</dbReference>
<dbReference type="Pfam" id="PF18400">
    <property type="entry name" value="Thioredoxin_12"/>
    <property type="match status" value="1"/>
</dbReference>
<evidence type="ECO:0000259" key="4">
    <source>
        <dbReference type="Pfam" id="PF18401"/>
    </source>
</evidence>
<dbReference type="EMBL" id="JADGJD010000553">
    <property type="protein sequence ID" value="KAJ3050111.1"/>
    <property type="molecule type" value="Genomic_DNA"/>
</dbReference>
<feature type="signal peptide" evidence="2">
    <location>
        <begin position="1"/>
        <end position="20"/>
    </location>
</feature>
<sequence>MVALWAVVSASLLGLPLTLAESPLVQISLRAPWPTPPLLLEVVEFISREQDVDVFDFISNLSSNTNLLAGKETNSRSVYNDLLTAVSGVNGHQYLSRNTSLPLLKLALSLHSNAPLVQAHYQYYRETIIPQHTKKGKTFNQDCDTWVDWYGVQACNLQDLNILVSGDRGETSGQSEPELFAFDHVYHSSPAASSRTAILYADLHGPTFPKMHKRLMELTQSNVLTYILRYKPSAGASNEHGALHLSGYGAELALKSTEYKVTDDRNAEKEDASSETSTNAVIASDESSDRLHEDIPSVKPLTKDEIKNIGFRTAQYILDATNPLPTFAKVTQNFPKYAHILSALSAGNQSLREETMHNAMLLRRSTGLWLNGLEQDLERLDAFSLLRIMRTEADLVSSLTALGIPAEGAIELLTTELGQQASVDVTWGTAFDVRSDAVLWWNDLEKDTKYQRWPKSVRELLRPSMPGQLKYFRRNAFNLVFFLDFTNEAHLQAMQMLFQFINQNVPMRIGVVPLFKTDEEDDRSTIAARKFYHLIEVGGRKAAKRFLDTLADDARSQEITTSHVNSVFNKISHGQAAPADFSVEKVDNYMTAAKALFQRLGIQPTDDVFFINGKQLELVEGWQRTMVGVYFPMLEYLAMKVYSGEVDDQTDLVDFFVTLPNVYPRRNSLIFGAEPKIVDVSRTAKFDFVAGIDWLYNVIDSVATTSIMVVADYDTIEGVELARNALTYAVAANATRISFLHNSHSTRAQSFNEVLVHQAAHTAVTWKGDKNTQILLDSIEKALS</sequence>
<name>A0AAD5SB89_9FUNG</name>
<dbReference type="GO" id="GO:0018279">
    <property type="term" value="P:protein N-linked glycosylation via asparagine"/>
    <property type="evidence" value="ECO:0007669"/>
    <property type="project" value="TreeGrafter"/>
</dbReference>
<evidence type="ECO:0000256" key="1">
    <source>
        <dbReference type="SAM" id="MobiDB-lite"/>
    </source>
</evidence>
<feature type="compositionally biased region" description="Basic and acidic residues" evidence="1">
    <location>
        <begin position="262"/>
        <end position="272"/>
    </location>
</feature>